<reference evidence="4 5" key="1">
    <citation type="journal article" date="2020" name="ISME J.">
        <title>Uncovering the hidden diversity of litter-decomposition mechanisms in mushroom-forming fungi.</title>
        <authorList>
            <person name="Floudas D."/>
            <person name="Bentzer J."/>
            <person name="Ahren D."/>
            <person name="Johansson T."/>
            <person name="Persson P."/>
            <person name="Tunlid A."/>
        </authorList>
    </citation>
    <scope>NUCLEOTIDE SEQUENCE [LARGE SCALE GENOMIC DNA]</scope>
    <source>
        <strain evidence="4 5">CBS 146.42</strain>
    </source>
</reference>
<feature type="region of interest" description="Disordered" evidence="2">
    <location>
        <begin position="36"/>
        <end position="62"/>
    </location>
</feature>
<feature type="compositionally biased region" description="Basic and acidic residues" evidence="2">
    <location>
        <begin position="425"/>
        <end position="434"/>
    </location>
</feature>
<comment type="caution">
    <text evidence="4">The sequence shown here is derived from an EMBL/GenBank/DDBJ whole genome shotgun (WGS) entry which is preliminary data.</text>
</comment>
<evidence type="ECO:0000256" key="1">
    <source>
        <dbReference type="ARBA" id="ARBA00022801"/>
    </source>
</evidence>
<dbReference type="Proteomes" id="UP000559027">
    <property type="component" value="Unassembled WGS sequence"/>
</dbReference>
<feature type="region of interest" description="Disordered" evidence="2">
    <location>
        <begin position="416"/>
        <end position="468"/>
    </location>
</feature>
<keyword evidence="5" id="KW-1185">Reference proteome</keyword>
<keyword evidence="1" id="KW-0378">Hydrolase</keyword>
<dbReference type="Gene3D" id="3.90.70.130">
    <property type="match status" value="1"/>
</dbReference>
<dbReference type="InterPro" id="IPR012462">
    <property type="entry name" value="UFSP1/2_DUB_cat"/>
</dbReference>
<accession>A0A8H5LHY2</accession>
<feature type="domain" description="UFSP1/2/DUB catalytic" evidence="3">
    <location>
        <begin position="118"/>
        <end position="329"/>
    </location>
</feature>
<protein>
    <recommendedName>
        <fullName evidence="3">UFSP1/2/DUB catalytic domain-containing protein</fullName>
    </recommendedName>
</protein>
<dbReference type="OrthoDB" id="288987at2759"/>
<feature type="compositionally biased region" description="Basic residues" evidence="2">
    <location>
        <begin position="435"/>
        <end position="452"/>
    </location>
</feature>
<dbReference type="EMBL" id="JAACJO010000005">
    <property type="protein sequence ID" value="KAF5358071.1"/>
    <property type="molecule type" value="Genomic_DNA"/>
</dbReference>
<evidence type="ECO:0000313" key="4">
    <source>
        <dbReference type="EMBL" id="KAF5358071.1"/>
    </source>
</evidence>
<evidence type="ECO:0000256" key="2">
    <source>
        <dbReference type="SAM" id="MobiDB-lite"/>
    </source>
</evidence>
<sequence>MSDGLTCGFCSENLESLTLSQREDHYEAHFVASGCGSSADGVRGESSRRNASNTTAQRGKRRFQPNVREPWEKLVKKIENDVFWYPSLGSPPPRNYTPGLIPIIKQSLNTLCANGKVARAVLCHDKVVHISKELWDISWGCGYRNFLMLCTGLVEQEHQPLYFPLLDTSPTPSVRNLQSCIQIAWDDGKTPFIILLHSTRPSIVAGYDAVGRKELRSKIIGTNKWIGTAEIYVVLSHRGIPAELVDFNGFRDKESCGPLFDRVSLSFNLPASLTGAAAVIQWMVQYFTPDEPECAKAQSSSINNHRGHSRTIIGYQRDVDGIVNLLTFDTGRWDYHLMIVIIFSHEICSLLPFALRSLGRSPYGPLEHDEASSHGPGLTSGPSKVAMQAYEDQGVNSHEVPITLVDLLTPSETELAREQQLLPERPQESRDSSKKAKLMSHLKAKNSKKGKSSRGFTFQSDRKAEPDARQVQKAFKLTPKQLASKAEYQVLYVPLRAPLSENQKLDRKIVRGRRITNNSSPPMEL</sequence>
<dbReference type="AlphaFoldDB" id="A0A8H5LHY2"/>
<organism evidence="4 5">
    <name type="scientific">Leucocoprinus leucothites</name>
    <dbReference type="NCBI Taxonomy" id="201217"/>
    <lineage>
        <taxon>Eukaryota</taxon>
        <taxon>Fungi</taxon>
        <taxon>Dikarya</taxon>
        <taxon>Basidiomycota</taxon>
        <taxon>Agaricomycotina</taxon>
        <taxon>Agaricomycetes</taxon>
        <taxon>Agaricomycetidae</taxon>
        <taxon>Agaricales</taxon>
        <taxon>Agaricineae</taxon>
        <taxon>Agaricaceae</taxon>
        <taxon>Leucocoprinus</taxon>
    </lineage>
</organism>
<proteinExistence type="predicted"/>
<evidence type="ECO:0000259" key="3">
    <source>
        <dbReference type="Pfam" id="PF07910"/>
    </source>
</evidence>
<evidence type="ECO:0000313" key="5">
    <source>
        <dbReference type="Proteomes" id="UP000559027"/>
    </source>
</evidence>
<name>A0A8H5LHY2_9AGAR</name>
<dbReference type="GO" id="GO:0016787">
    <property type="term" value="F:hydrolase activity"/>
    <property type="evidence" value="ECO:0007669"/>
    <property type="project" value="UniProtKB-KW"/>
</dbReference>
<dbReference type="Pfam" id="PF07910">
    <property type="entry name" value="Peptidase_C78"/>
    <property type="match status" value="1"/>
</dbReference>
<gene>
    <name evidence="4" type="ORF">D9756_001749</name>
</gene>